<name>A0A382I3T6_9ZZZZ</name>
<dbReference type="EMBL" id="UINC01064833">
    <property type="protein sequence ID" value="SVB93877.1"/>
    <property type="molecule type" value="Genomic_DNA"/>
</dbReference>
<protein>
    <submittedName>
        <fullName evidence="1">Uncharacterized protein</fullName>
    </submittedName>
</protein>
<gene>
    <name evidence="1" type="ORF">METZ01_LOCUS246731</name>
</gene>
<dbReference type="AlphaFoldDB" id="A0A382I3T6"/>
<organism evidence="1">
    <name type="scientific">marine metagenome</name>
    <dbReference type="NCBI Taxonomy" id="408172"/>
    <lineage>
        <taxon>unclassified sequences</taxon>
        <taxon>metagenomes</taxon>
        <taxon>ecological metagenomes</taxon>
    </lineage>
</organism>
<proteinExistence type="predicted"/>
<feature type="non-terminal residue" evidence="1">
    <location>
        <position position="140"/>
    </location>
</feature>
<sequence>MEEAKGTGYVPFTDVGNQTTKQFKEWMSENPHMRDKVIDFYRKMNSRTEVKESWNCPYAISIENYFAELTGFEVVSRFYLQKSGFKLPLHTDKGTECSINMLLGEGHDPIKFKGHAEYYKTALLNVQELHGVDTTQDRYL</sequence>
<reference evidence="1" key="1">
    <citation type="submission" date="2018-05" db="EMBL/GenBank/DDBJ databases">
        <authorList>
            <person name="Lanie J.A."/>
            <person name="Ng W.-L."/>
            <person name="Kazmierczak K.M."/>
            <person name="Andrzejewski T.M."/>
            <person name="Davidsen T.M."/>
            <person name="Wayne K.J."/>
            <person name="Tettelin H."/>
            <person name="Glass J.I."/>
            <person name="Rusch D."/>
            <person name="Podicherti R."/>
            <person name="Tsui H.-C.T."/>
            <person name="Winkler M.E."/>
        </authorList>
    </citation>
    <scope>NUCLEOTIDE SEQUENCE</scope>
</reference>
<accession>A0A382I3T6</accession>
<evidence type="ECO:0000313" key="1">
    <source>
        <dbReference type="EMBL" id="SVB93877.1"/>
    </source>
</evidence>